<feature type="transmembrane region" description="Helical" evidence="8">
    <location>
        <begin position="127"/>
        <end position="149"/>
    </location>
</feature>
<evidence type="ECO:0000313" key="9">
    <source>
        <dbReference type="EMBL" id="MFD2415196.1"/>
    </source>
</evidence>
<name>A0ABW5FME3_9PSEU</name>
<comment type="caution">
    <text evidence="9">The sequence shown here is derived from an EMBL/GenBank/DDBJ whole genome shotgun (WGS) entry which is preliminary data.</text>
</comment>
<evidence type="ECO:0000256" key="2">
    <source>
        <dbReference type="ARBA" id="ARBA00022475"/>
    </source>
</evidence>
<evidence type="ECO:0000256" key="6">
    <source>
        <dbReference type="ARBA" id="ARBA00022989"/>
    </source>
</evidence>
<dbReference type="InterPro" id="IPR026392">
    <property type="entry name" value="Exo/Archaeosortase_dom"/>
</dbReference>
<evidence type="ECO:0000256" key="8">
    <source>
        <dbReference type="SAM" id="Phobius"/>
    </source>
</evidence>
<evidence type="ECO:0000256" key="4">
    <source>
        <dbReference type="ARBA" id="ARBA00022692"/>
    </source>
</evidence>
<dbReference type="NCBIfam" id="TIGR04178">
    <property type="entry name" value="exo_archaeo"/>
    <property type="match status" value="1"/>
</dbReference>
<organism evidence="9 10">
    <name type="scientific">Amycolatopsis pigmentata</name>
    <dbReference type="NCBI Taxonomy" id="450801"/>
    <lineage>
        <taxon>Bacteria</taxon>
        <taxon>Bacillati</taxon>
        <taxon>Actinomycetota</taxon>
        <taxon>Actinomycetes</taxon>
        <taxon>Pseudonocardiales</taxon>
        <taxon>Pseudonocardiaceae</taxon>
        <taxon>Amycolatopsis</taxon>
    </lineage>
</organism>
<dbReference type="Pfam" id="PF09721">
    <property type="entry name" value="Exosortase_EpsH"/>
    <property type="match status" value="1"/>
</dbReference>
<sequence length="165" mass="17800">MAVLVVVFTQFLDPFRRMEGTAAVDLLHLVGVPEHTVQSLGGALLAVIPPGHDGFLIYVAPGCSSLAALLSLVLLVLFTPRGLGWWRLCAPVAAILCVLTGNVLRLAGSLGFGLIAGRESSLLFHDWAGTIFSYIYTVGGYLLMLWLLLTVCGRRRRKLEASHVD</sequence>
<evidence type="ECO:0000256" key="1">
    <source>
        <dbReference type="ARBA" id="ARBA00004651"/>
    </source>
</evidence>
<keyword evidence="5" id="KW-0378">Hydrolase</keyword>
<keyword evidence="7 8" id="KW-0472">Membrane</keyword>
<evidence type="ECO:0008006" key="11">
    <source>
        <dbReference type="Google" id="ProtNLM"/>
    </source>
</evidence>
<evidence type="ECO:0000256" key="3">
    <source>
        <dbReference type="ARBA" id="ARBA00022670"/>
    </source>
</evidence>
<feature type="transmembrane region" description="Helical" evidence="8">
    <location>
        <begin position="55"/>
        <end position="78"/>
    </location>
</feature>
<keyword evidence="2" id="KW-1003">Cell membrane</keyword>
<keyword evidence="3" id="KW-0645">Protease</keyword>
<feature type="transmembrane region" description="Helical" evidence="8">
    <location>
        <begin position="85"/>
        <end position="107"/>
    </location>
</feature>
<evidence type="ECO:0000256" key="5">
    <source>
        <dbReference type="ARBA" id="ARBA00022801"/>
    </source>
</evidence>
<keyword evidence="10" id="KW-1185">Reference proteome</keyword>
<keyword evidence="6 8" id="KW-1133">Transmembrane helix</keyword>
<proteinExistence type="predicted"/>
<dbReference type="Proteomes" id="UP001597417">
    <property type="component" value="Unassembled WGS sequence"/>
</dbReference>
<dbReference type="EMBL" id="JBHUKR010000004">
    <property type="protein sequence ID" value="MFD2415196.1"/>
    <property type="molecule type" value="Genomic_DNA"/>
</dbReference>
<dbReference type="InterPro" id="IPR019127">
    <property type="entry name" value="Exosortase"/>
</dbReference>
<dbReference type="RefSeq" id="WP_378260780.1">
    <property type="nucleotide sequence ID" value="NZ_JBHUKR010000004.1"/>
</dbReference>
<keyword evidence="4 8" id="KW-0812">Transmembrane</keyword>
<protein>
    <recommendedName>
        <fullName evidence="11">Exosortase/archaeosortase family protein</fullName>
    </recommendedName>
</protein>
<accession>A0ABW5FME3</accession>
<comment type="subcellular location">
    <subcellularLocation>
        <location evidence="1">Cell membrane</location>
        <topology evidence="1">Multi-pass membrane protein</topology>
    </subcellularLocation>
</comment>
<evidence type="ECO:0000256" key="7">
    <source>
        <dbReference type="ARBA" id="ARBA00023136"/>
    </source>
</evidence>
<gene>
    <name evidence="9" type="ORF">ACFSXZ_02525</name>
</gene>
<reference evidence="10" key="1">
    <citation type="journal article" date="2019" name="Int. J. Syst. Evol. Microbiol.">
        <title>The Global Catalogue of Microorganisms (GCM) 10K type strain sequencing project: providing services to taxonomists for standard genome sequencing and annotation.</title>
        <authorList>
            <consortium name="The Broad Institute Genomics Platform"/>
            <consortium name="The Broad Institute Genome Sequencing Center for Infectious Disease"/>
            <person name="Wu L."/>
            <person name="Ma J."/>
        </authorList>
    </citation>
    <scope>NUCLEOTIDE SEQUENCE [LARGE SCALE GENOMIC DNA]</scope>
    <source>
        <strain evidence="10">CGMCC 4.7645</strain>
    </source>
</reference>
<evidence type="ECO:0000313" key="10">
    <source>
        <dbReference type="Proteomes" id="UP001597417"/>
    </source>
</evidence>